<proteinExistence type="predicted"/>
<reference evidence="1" key="1">
    <citation type="submission" date="2020-04" db="EMBL/GenBank/DDBJ databases">
        <title>A chromosome-scale assembly and high-density genetic map of the yellow drum (Nibea albiflora) genome.</title>
        <authorList>
            <person name="Xu D."/>
            <person name="Zhang W."/>
            <person name="Chen R."/>
            <person name="Tan P."/>
            <person name="Wang L."/>
            <person name="Song H."/>
            <person name="Tian L."/>
            <person name="Zhu Q."/>
            <person name="Wang B."/>
        </authorList>
    </citation>
    <scope>NUCLEOTIDE SEQUENCE</scope>
    <source>
        <strain evidence="1">ZJHYS-2018</strain>
    </source>
</reference>
<dbReference type="Proteomes" id="UP000805704">
    <property type="component" value="Chromosome 6"/>
</dbReference>
<accession>A0ACB7EK80</accession>
<organism evidence="1 2">
    <name type="scientific">Nibea albiflora</name>
    <name type="common">Yellow drum</name>
    <name type="synonym">Corvina albiflora</name>
    <dbReference type="NCBI Taxonomy" id="240163"/>
    <lineage>
        <taxon>Eukaryota</taxon>
        <taxon>Metazoa</taxon>
        <taxon>Chordata</taxon>
        <taxon>Craniata</taxon>
        <taxon>Vertebrata</taxon>
        <taxon>Euteleostomi</taxon>
        <taxon>Actinopterygii</taxon>
        <taxon>Neopterygii</taxon>
        <taxon>Teleostei</taxon>
        <taxon>Neoteleostei</taxon>
        <taxon>Acanthomorphata</taxon>
        <taxon>Eupercaria</taxon>
        <taxon>Sciaenidae</taxon>
        <taxon>Nibea</taxon>
    </lineage>
</organism>
<comment type="caution">
    <text evidence="1">The sequence shown here is derived from an EMBL/GenBank/DDBJ whole genome shotgun (WGS) entry which is preliminary data.</text>
</comment>
<gene>
    <name evidence="1" type="primary">NLK</name>
    <name evidence="1" type="ORF">GBF38_012788</name>
</gene>
<evidence type="ECO:0000313" key="1">
    <source>
        <dbReference type="EMBL" id="KAG8002329.1"/>
    </source>
</evidence>
<name>A0ACB7EK80_NIBAL</name>
<evidence type="ECO:0000313" key="2">
    <source>
        <dbReference type="Proteomes" id="UP000805704"/>
    </source>
</evidence>
<protein>
    <submittedName>
        <fullName evidence="1">Serine/threonine-protein kinase NLK</fullName>
    </submittedName>
</protein>
<sequence>MMTGSCIRSVSRTGNGNDQFTTHSTVVLVHLSRDSQAAQAVWSVTDPRDGKRVALKKMPNVFQNLVSCKRVFRELKMLCFFKHENICDFGLARVEESDEARHMTQEVVTQYYRAPEILMGSRHYSNSIDIWSVGCIFAELLGRRILFQAQSPIQQLDLITDLLGTPSMEAMRTACEGARAHILRGPHKQPSLPVLYTLSNQATHEAVHLLCRMLVFDPSKRISAKDALAHPYLDEGRLRYHTCMCKCCYTTSSGRVYTSDFEPVTNPKFDDGFEKNLSSVRQVKEIIHQFILEQQKGSRVPLCINPQSAAFKSFI</sequence>
<keyword evidence="1" id="KW-0808">Transferase</keyword>
<feature type="non-terminal residue" evidence="1">
    <location>
        <position position="315"/>
    </location>
</feature>
<keyword evidence="2" id="KW-1185">Reference proteome</keyword>
<keyword evidence="1" id="KW-0418">Kinase</keyword>
<dbReference type="EMBL" id="CM024794">
    <property type="protein sequence ID" value="KAG8002329.1"/>
    <property type="molecule type" value="Genomic_DNA"/>
</dbReference>